<keyword evidence="1" id="KW-0808">Transferase</keyword>
<gene>
    <name evidence="1" type="primary">ATE1_2</name>
    <name evidence="1" type="ORF">LPJ66_004606</name>
</gene>
<name>A0ACC1IHG8_9FUNG</name>
<proteinExistence type="predicted"/>
<evidence type="ECO:0000313" key="2">
    <source>
        <dbReference type="Proteomes" id="UP001150581"/>
    </source>
</evidence>
<sequence length="479" mass="52833">MSSLTALDKKNKLRGDCQNSTSDDNASDASSDYAATDTDSAASEISYCSADDSDSNSNDTSEPGTVPDSDSKKGSRITLLGIQERSKCGYCKTPNGSRCFMIKSKQITCTDYQALIDRGWRRSGLLMYLTDHSDSCCAYYPIRTHALEHSLGASDKKLLRRWRKRFAKNKMDGGAAAVVDKKGVADEMVDMVCGLDGNGLKVVMEPAQFTEAKYQVFEKYQRAVHDEESTPKGFEWFLCATPLVPQSMNIPNSASDQQTRLLPHGLGTYHQCYYIDGKLAAVSVLDILPSCVSAVYFFYDPEFSPLSMGTYSALREMALVRELNGIVPSLQYYYLGYYIPGCNKMTYKGRWRPADLLDLLTFNWVPIEHCLRRISEHPVFCTFDTGSDTHSEVVRDTAGECVAAAAPALKITGLGGLCVDDVRRWRQLVVWLDLGYFGGRLVPVSADNLASISKSLELVVLQAYAALGVDVACRATLVI</sequence>
<organism evidence="1 2">
    <name type="scientific">Kickxella alabastrina</name>
    <dbReference type="NCBI Taxonomy" id="61397"/>
    <lineage>
        <taxon>Eukaryota</taxon>
        <taxon>Fungi</taxon>
        <taxon>Fungi incertae sedis</taxon>
        <taxon>Zoopagomycota</taxon>
        <taxon>Kickxellomycotina</taxon>
        <taxon>Kickxellomycetes</taxon>
        <taxon>Kickxellales</taxon>
        <taxon>Kickxellaceae</taxon>
        <taxon>Kickxella</taxon>
    </lineage>
</organism>
<keyword evidence="1" id="KW-0012">Acyltransferase</keyword>
<accession>A0ACC1IHG8</accession>
<protein>
    <submittedName>
        <fullName evidence="1">Arginyl-tRNA--protein transferase 1</fullName>
        <ecNumber evidence="1">2.3.2.8</ecNumber>
    </submittedName>
</protein>
<reference evidence="1" key="1">
    <citation type="submission" date="2022-07" db="EMBL/GenBank/DDBJ databases">
        <title>Phylogenomic reconstructions and comparative analyses of Kickxellomycotina fungi.</title>
        <authorList>
            <person name="Reynolds N.K."/>
            <person name="Stajich J.E."/>
            <person name="Barry K."/>
            <person name="Grigoriev I.V."/>
            <person name="Crous P."/>
            <person name="Smith M.E."/>
        </authorList>
    </citation>
    <scope>NUCLEOTIDE SEQUENCE</scope>
    <source>
        <strain evidence="1">Benny 63K</strain>
    </source>
</reference>
<dbReference type="EC" id="2.3.2.8" evidence="1"/>
<comment type="caution">
    <text evidence="1">The sequence shown here is derived from an EMBL/GenBank/DDBJ whole genome shotgun (WGS) entry which is preliminary data.</text>
</comment>
<keyword evidence="2" id="KW-1185">Reference proteome</keyword>
<dbReference type="EMBL" id="JANBPG010000569">
    <property type="protein sequence ID" value="KAJ1895421.1"/>
    <property type="molecule type" value="Genomic_DNA"/>
</dbReference>
<dbReference type="Proteomes" id="UP001150581">
    <property type="component" value="Unassembled WGS sequence"/>
</dbReference>
<evidence type="ECO:0000313" key="1">
    <source>
        <dbReference type="EMBL" id="KAJ1895421.1"/>
    </source>
</evidence>